<dbReference type="InterPro" id="IPR036866">
    <property type="entry name" value="RibonucZ/Hydroxyglut_hydro"/>
</dbReference>
<feature type="transmembrane region" description="Helical" evidence="6">
    <location>
        <begin position="252"/>
        <end position="274"/>
    </location>
</feature>
<reference evidence="8 9" key="1">
    <citation type="journal article" date="2011" name="J. Bacteriol.">
        <title>Genome sequence of Taylorella equigenitalis MCE9, the causative agent of contagious equine metritis.</title>
        <authorList>
            <person name="Hebert L."/>
            <person name="Moumen B."/>
            <person name="Duquesne F."/>
            <person name="Breuil M.F."/>
            <person name="Laugier C."/>
            <person name="Batto J.M."/>
            <person name="Renault P."/>
            <person name="Petry S."/>
        </authorList>
    </citation>
    <scope>NUCLEOTIDE SEQUENCE [LARGE SCALE GENOMIC DNA]</scope>
    <source>
        <strain evidence="8 9">MCE9</strain>
    </source>
</reference>
<evidence type="ECO:0000259" key="7">
    <source>
        <dbReference type="SMART" id="SM00849"/>
    </source>
</evidence>
<protein>
    <submittedName>
        <fullName evidence="8">Hydrolase of the metallo-beta-lactamase superfamily</fullName>
    </submittedName>
</protein>
<dbReference type="SMART" id="SM00849">
    <property type="entry name" value="Lactamase_B"/>
    <property type="match status" value="1"/>
</dbReference>
<dbReference type="GO" id="GO:0030420">
    <property type="term" value="P:establishment of competence for transformation"/>
    <property type="evidence" value="ECO:0007669"/>
    <property type="project" value="InterPro"/>
</dbReference>
<dbReference type="KEGG" id="teq:TEQUI_1257"/>
<dbReference type="Proteomes" id="UP000007472">
    <property type="component" value="Chromosome"/>
</dbReference>
<evidence type="ECO:0000313" key="8">
    <source>
        <dbReference type="EMBL" id="ADU92177.1"/>
    </source>
</evidence>
<dbReference type="InterPro" id="IPR004797">
    <property type="entry name" value="Competence_ComEC/Rec2"/>
</dbReference>
<dbReference type="PANTHER" id="PTHR30619">
    <property type="entry name" value="DNA INTERNALIZATION/COMPETENCE PROTEIN COMEC/REC2"/>
    <property type="match status" value="1"/>
</dbReference>
<dbReference type="InterPro" id="IPR052159">
    <property type="entry name" value="Competence_DNA_uptake"/>
</dbReference>
<dbReference type="InterPro" id="IPR004477">
    <property type="entry name" value="ComEC_N"/>
</dbReference>
<dbReference type="SUPFAM" id="SSF56281">
    <property type="entry name" value="Metallo-hydrolase/oxidoreductase"/>
    <property type="match status" value="1"/>
</dbReference>
<keyword evidence="2" id="KW-1003">Cell membrane</keyword>
<evidence type="ECO:0000256" key="4">
    <source>
        <dbReference type="ARBA" id="ARBA00022989"/>
    </source>
</evidence>
<feature type="domain" description="Metallo-beta-lactamase" evidence="7">
    <location>
        <begin position="549"/>
        <end position="755"/>
    </location>
</feature>
<gene>
    <name evidence="8" type="ordered locus">TEQUI_1257</name>
</gene>
<dbReference type="CDD" id="cd07731">
    <property type="entry name" value="ComA-like_MBL-fold"/>
    <property type="match status" value="1"/>
</dbReference>
<dbReference type="GO" id="GO:0005886">
    <property type="term" value="C:plasma membrane"/>
    <property type="evidence" value="ECO:0007669"/>
    <property type="project" value="UniProtKB-SubCell"/>
</dbReference>
<dbReference type="NCBIfam" id="TIGR00360">
    <property type="entry name" value="ComEC_N-term"/>
    <property type="match status" value="1"/>
</dbReference>
<dbReference type="NCBIfam" id="TIGR00361">
    <property type="entry name" value="ComEC_Rec2"/>
    <property type="match status" value="1"/>
</dbReference>
<dbReference type="GO" id="GO:0016787">
    <property type="term" value="F:hydrolase activity"/>
    <property type="evidence" value="ECO:0007669"/>
    <property type="project" value="UniProtKB-KW"/>
</dbReference>
<dbReference type="Pfam" id="PF00753">
    <property type="entry name" value="Lactamase_B"/>
    <property type="match status" value="1"/>
</dbReference>
<feature type="transmembrane region" description="Helical" evidence="6">
    <location>
        <begin position="294"/>
        <end position="314"/>
    </location>
</feature>
<dbReference type="AlphaFoldDB" id="A0A654KI96"/>
<feature type="transmembrane region" description="Helical" evidence="6">
    <location>
        <begin position="431"/>
        <end position="454"/>
    </location>
</feature>
<keyword evidence="4 6" id="KW-1133">Transmembrane helix</keyword>
<dbReference type="InterPro" id="IPR025405">
    <property type="entry name" value="DUF4131"/>
</dbReference>
<name>A0A654KI96_TAYEM</name>
<feature type="transmembrane region" description="Helical" evidence="6">
    <location>
        <begin position="492"/>
        <end position="511"/>
    </location>
</feature>
<feature type="transmembrane region" description="Helical" evidence="6">
    <location>
        <begin position="396"/>
        <end position="419"/>
    </location>
</feature>
<proteinExistence type="predicted"/>
<accession>A0A654KI96</accession>
<evidence type="ECO:0000256" key="5">
    <source>
        <dbReference type="ARBA" id="ARBA00023136"/>
    </source>
</evidence>
<evidence type="ECO:0000256" key="6">
    <source>
        <dbReference type="SAM" id="Phobius"/>
    </source>
</evidence>
<sequence>MPSIPILCSLASILAFVIVQQLRALPSSEWFYVVTLMPFLWPYKTTLKIIYACFYLSFVYSSYHAYDRLQSQLPSALERKTVETKFLVTSISTETESNIQFDATILDVGDLKIPKKLRVYWNITKGFNLYKFGPKINPLPKIEPGQIWYANLKLQSPSGLMNPGGFDTQTYMFRKGYRVTGSIKGHPQLISSKNFNYTTRIEFIRHKVRERLLSYVNDKKYGGIIIALVMGDQSAIPQSYWQLFNRTGITHLVSISGSHITMLSTLATLAVLSLGSRVRRKGKLLNDKFSIQNLGLFVGLVVAFAYCQMAGWGVPAQRTFLMLLVVFLFKIFNLKATFIQNYLLVAVVILIFDPWAIHSVGFYLSFAAVAVLQYILNFYKELQYGDMSKWKKLKSAIFEWTKLQLGITFAITPFLIIFFNQISIVSPFVNAYAIFLIGSIITPACLLLAMFTFINPYHGLNQHFADSIHWLLYKVMKLTEYINEFSWASIDIAHSPFIWLSVLGVVLFLVIKNKIFKLIGLVMILPSVFGSASLPQKGDWKLIAFDVGQGGGVLIFTKNKTLLFDTGVRVSPNKEGFSSVFSSSFRYLGVHKLDYLVVSHGDIDHTGGMAELIHNVKVGRMFASFKVDKYIDYEERETGKFYKSKNENLQYDVCRTGVSFTADGVKFTFLYPKNREHWPIKSKNEDSCVLLVEGRNHSALLTGDILEKQELGILPQLKNKKIDLIMAAHHGSKSSSNQQFVNLTRPKIVIAQAGYMNMYGHPHKIVKDRWTERGSEFLVTFNQGAIEVTSDTYGLKWKSYKNKIKKYWHRLNK</sequence>
<comment type="subcellular location">
    <subcellularLocation>
        <location evidence="1">Cell membrane</location>
        <topology evidence="1">Multi-pass membrane protein</topology>
    </subcellularLocation>
</comment>
<dbReference type="Pfam" id="PF03772">
    <property type="entry name" value="Competence"/>
    <property type="match status" value="1"/>
</dbReference>
<dbReference type="InterPro" id="IPR001279">
    <property type="entry name" value="Metallo-B-lactamas"/>
</dbReference>
<dbReference type="EMBL" id="CP002456">
    <property type="protein sequence ID" value="ADU92177.1"/>
    <property type="molecule type" value="Genomic_DNA"/>
</dbReference>
<keyword evidence="8" id="KW-0378">Hydrolase</keyword>
<feature type="transmembrane region" description="Helical" evidence="6">
    <location>
        <begin position="343"/>
        <end position="376"/>
    </location>
</feature>
<feature type="transmembrane region" description="Helical" evidence="6">
    <location>
        <begin position="518"/>
        <end position="535"/>
    </location>
</feature>
<evidence type="ECO:0000256" key="2">
    <source>
        <dbReference type="ARBA" id="ARBA00022475"/>
    </source>
</evidence>
<evidence type="ECO:0000256" key="3">
    <source>
        <dbReference type="ARBA" id="ARBA00022692"/>
    </source>
</evidence>
<dbReference type="PANTHER" id="PTHR30619:SF1">
    <property type="entry name" value="RECOMBINATION PROTEIN 2"/>
    <property type="match status" value="1"/>
</dbReference>
<dbReference type="InterPro" id="IPR035681">
    <property type="entry name" value="ComA-like_MBL"/>
</dbReference>
<evidence type="ECO:0000313" key="9">
    <source>
        <dbReference type="Proteomes" id="UP000007472"/>
    </source>
</evidence>
<dbReference type="Pfam" id="PF13567">
    <property type="entry name" value="DUF4131"/>
    <property type="match status" value="1"/>
</dbReference>
<keyword evidence="5 6" id="KW-0472">Membrane</keyword>
<organism evidence="8 9">
    <name type="scientific">Taylorella equigenitalis (strain MCE9)</name>
    <dbReference type="NCBI Taxonomy" id="937774"/>
    <lineage>
        <taxon>Bacteria</taxon>
        <taxon>Pseudomonadati</taxon>
        <taxon>Pseudomonadota</taxon>
        <taxon>Betaproteobacteria</taxon>
        <taxon>Burkholderiales</taxon>
        <taxon>Alcaligenaceae</taxon>
        <taxon>Taylorella</taxon>
    </lineage>
</organism>
<evidence type="ECO:0000256" key="1">
    <source>
        <dbReference type="ARBA" id="ARBA00004651"/>
    </source>
</evidence>
<keyword evidence="3 6" id="KW-0812">Transmembrane</keyword>
<dbReference type="Gene3D" id="3.60.15.10">
    <property type="entry name" value="Ribonuclease Z/Hydroxyacylglutathione hydrolase-like"/>
    <property type="match status" value="1"/>
</dbReference>